<dbReference type="Proteomes" id="UP001159428">
    <property type="component" value="Unassembled WGS sequence"/>
</dbReference>
<dbReference type="Pfam" id="PF11362">
    <property type="entry name" value="DUF3161"/>
    <property type="match status" value="1"/>
</dbReference>
<proteinExistence type="inferred from homology"/>
<evidence type="ECO:0000256" key="12">
    <source>
        <dbReference type="ARBA" id="ARBA00023328"/>
    </source>
</evidence>
<evidence type="ECO:0000313" key="16">
    <source>
        <dbReference type="EMBL" id="CAH3168913.1"/>
    </source>
</evidence>
<sequence>FQKAESDVNYISLRLETEFSQQFSDNGQEQLNPIKLLQRINQAKVQFKNLAEQAREIHSRQQEIQACVRDQMLACQDLLRHSQKCAGLEVMEKSDDEQYLQTSVPSVIRKETASSELSTDEEDKENKTEGTENKNPARNCFENLQKVNYFIVESDTKPVIRGKHEFIPVDEREFLTVSELVRGRAKLQDVNKVYEVLFHHFKKNKHSSSLTPKDMTKMGLKVTGATGEAKLKVLRALKLIVINNKLAVKMA</sequence>
<feature type="non-terminal residue" evidence="16">
    <location>
        <position position="1"/>
    </location>
</feature>
<evidence type="ECO:0000256" key="9">
    <source>
        <dbReference type="ARBA" id="ARBA00022838"/>
    </source>
</evidence>
<keyword evidence="10" id="KW-0206">Cytoskeleton</keyword>
<dbReference type="GO" id="GO:0005876">
    <property type="term" value="C:spindle microtubule"/>
    <property type="evidence" value="ECO:0007669"/>
    <property type="project" value="InterPro"/>
</dbReference>
<dbReference type="GO" id="GO:0051301">
    <property type="term" value="P:cell division"/>
    <property type="evidence" value="ECO:0007669"/>
    <property type="project" value="UniProtKB-KW"/>
</dbReference>
<evidence type="ECO:0000313" key="17">
    <source>
        <dbReference type="Proteomes" id="UP001159428"/>
    </source>
</evidence>
<evidence type="ECO:0000256" key="8">
    <source>
        <dbReference type="ARBA" id="ARBA00022776"/>
    </source>
</evidence>
<evidence type="ECO:0000256" key="6">
    <source>
        <dbReference type="ARBA" id="ARBA00022618"/>
    </source>
</evidence>
<accession>A0AAU9Y4J4</accession>
<evidence type="ECO:0000256" key="3">
    <source>
        <dbReference type="ARBA" id="ARBA00010684"/>
    </source>
</evidence>
<dbReference type="InterPro" id="IPR042091">
    <property type="entry name" value="Ska2_N"/>
</dbReference>
<dbReference type="Pfam" id="PF16740">
    <property type="entry name" value="SKA2"/>
    <property type="match status" value="1"/>
</dbReference>
<organism evidence="16 17">
    <name type="scientific">Pocillopora meandrina</name>
    <dbReference type="NCBI Taxonomy" id="46732"/>
    <lineage>
        <taxon>Eukaryota</taxon>
        <taxon>Metazoa</taxon>
        <taxon>Cnidaria</taxon>
        <taxon>Anthozoa</taxon>
        <taxon>Hexacorallia</taxon>
        <taxon>Scleractinia</taxon>
        <taxon>Astrocoeniina</taxon>
        <taxon>Pocilloporidae</taxon>
        <taxon>Pocillopora</taxon>
    </lineage>
</organism>
<evidence type="ECO:0000256" key="5">
    <source>
        <dbReference type="ARBA" id="ARBA00022490"/>
    </source>
</evidence>
<keyword evidence="5" id="KW-0963">Cytoplasm</keyword>
<feature type="region of interest" description="Disordered" evidence="14">
    <location>
        <begin position="110"/>
        <end position="137"/>
    </location>
</feature>
<evidence type="ECO:0000256" key="13">
    <source>
        <dbReference type="ARBA" id="ARBA00029651"/>
    </source>
</evidence>
<protein>
    <recommendedName>
        <fullName evidence="13">Protein FAM33A</fullName>
    </recommendedName>
</protein>
<reference evidence="16 17" key="1">
    <citation type="submission" date="2022-05" db="EMBL/GenBank/DDBJ databases">
        <authorList>
            <consortium name="Genoscope - CEA"/>
            <person name="William W."/>
        </authorList>
    </citation>
    <scope>NUCLEOTIDE SEQUENCE [LARGE SCALE GENOMIC DNA]</scope>
</reference>
<dbReference type="EMBL" id="CALNXJ010000193">
    <property type="protein sequence ID" value="CAH3168913.1"/>
    <property type="molecule type" value="Genomic_DNA"/>
</dbReference>
<comment type="similarity">
    <text evidence="3">Belongs to the SKA2 family.</text>
</comment>
<dbReference type="GO" id="GO:0007059">
    <property type="term" value="P:chromosome segregation"/>
    <property type="evidence" value="ECO:0007669"/>
    <property type="project" value="InterPro"/>
</dbReference>
<comment type="subcellular location">
    <subcellularLocation>
        <location evidence="2">Chromosome</location>
        <location evidence="2">Centromere</location>
        <location evidence="2">Kinetochore</location>
    </subcellularLocation>
    <subcellularLocation>
        <location evidence="1">Cytoplasm</location>
        <location evidence="1">Cytoskeleton</location>
        <location evidence="1">Spindle</location>
    </subcellularLocation>
</comment>
<evidence type="ECO:0000256" key="2">
    <source>
        <dbReference type="ARBA" id="ARBA00004629"/>
    </source>
</evidence>
<dbReference type="GO" id="GO:0000940">
    <property type="term" value="C:outer kinetochore"/>
    <property type="evidence" value="ECO:0007669"/>
    <property type="project" value="InterPro"/>
</dbReference>
<keyword evidence="8" id="KW-0498">Mitosis</keyword>
<dbReference type="InterPro" id="IPR026762">
    <property type="entry name" value="Ska2"/>
</dbReference>
<keyword evidence="9" id="KW-0995">Kinetochore</keyword>
<dbReference type="Gene3D" id="6.10.250.1380">
    <property type="match status" value="1"/>
</dbReference>
<evidence type="ECO:0000256" key="1">
    <source>
        <dbReference type="ARBA" id="ARBA00004186"/>
    </source>
</evidence>
<evidence type="ECO:0000256" key="10">
    <source>
        <dbReference type="ARBA" id="ARBA00023212"/>
    </source>
</evidence>
<evidence type="ECO:0000259" key="15">
    <source>
        <dbReference type="Pfam" id="PF16740"/>
    </source>
</evidence>
<name>A0AAU9Y4J4_9CNID</name>
<gene>
    <name evidence="16" type="ORF">PMEA_00009949</name>
</gene>
<feature type="domain" description="Ska2 N-terminal" evidence="15">
    <location>
        <begin position="1"/>
        <end position="99"/>
    </location>
</feature>
<dbReference type="GO" id="GO:0008017">
    <property type="term" value="F:microtubule binding"/>
    <property type="evidence" value="ECO:0007669"/>
    <property type="project" value="InterPro"/>
</dbReference>
<evidence type="ECO:0000256" key="14">
    <source>
        <dbReference type="SAM" id="MobiDB-lite"/>
    </source>
</evidence>
<evidence type="ECO:0000256" key="7">
    <source>
        <dbReference type="ARBA" id="ARBA00022701"/>
    </source>
</evidence>
<keyword evidence="17" id="KW-1185">Reference proteome</keyword>
<dbReference type="PANTHER" id="PTHR32017:SF3">
    <property type="entry name" value="SPINDLE AND KINETOCHORE-ASSOCIATED PROTEIN 2"/>
    <property type="match status" value="1"/>
</dbReference>
<dbReference type="PANTHER" id="PTHR32017">
    <property type="entry name" value="SPINDLE AND KINETOCHORE-ASSOCIATED PROTEIN 2"/>
    <property type="match status" value="1"/>
</dbReference>
<keyword evidence="12" id="KW-0137">Centromere</keyword>
<evidence type="ECO:0000256" key="11">
    <source>
        <dbReference type="ARBA" id="ARBA00023306"/>
    </source>
</evidence>
<keyword evidence="7" id="KW-0493">Microtubule</keyword>
<keyword evidence="6" id="KW-0132">Cell division</keyword>
<dbReference type="AlphaFoldDB" id="A0AAU9Y4J4"/>
<evidence type="ECO:0000256" key="4">
    <source>
        <dbReference type="ARBA" id="ARBA00022454"/>
    </source>
</evidence>
<dbReference type="GO" id="GO:0000278">
    <property type="term" value="P:mitotic cell cycle"/>
    <property type="evidence" value="ECO:0007669"/>
    <property type="project" value="TreeGrafter"/>
</dbReference>
<comment type="caution">
    <text evidence="16">The sequence shown here is derived from an EMBL/GenBank/DDBJ whole genome shotgun (WGS) entry which is preliminary data.</text>
</comment>
<keyword evidence="11" id="KW-0131">Cell cycle</keyword>
<keyword evidence="4" id="KW-0158">Chromosome</keyword>